<evidence type="ECO:0000256" key="2">
    <source>
        <dbReference type="ARBA" id="ARBA00012856"/>
    </source>
</evidence>
<sequence length="216" mass="23014">MRLVSVAALAENRVIGRDGEVPWPHIEADVRQYRERVAGSPVILGRRTFDSMRDDLPGSRQIVVSRSVEAVDAPTAVVASGVEEALELARDLVGAAAGATADAEAGADADRAAAEADRVAAEADRVAAEADPIPEESAGAGGGDTAGGTDDHVYVLGGGAIYDLFQPHLDAMALSHVDGAYEGDTRYPEWDEGEWEIAAETPYDRFTLREWARRER</sequence>
<dbReference type="PIRSF" id="PIRSF000194">
    <property type="entry name" value="DHFR"/>
    <property type="match status" value="1"/>
</dbReference>
<comment type="pathway">
    <text evidence="1">Cofactor biosynthesis; tetrahydrofolate biosynthesis; 5,6,7,8-tetrahydrofolate from 7,8-dihydrofolate: step 1/1.</text>
</comment>
<keyword evidence="4" id="KW-0521">NADP</keyword>
<dbReference type="PANTHER" id="PTHR48069">
    <property type="entry name" value="DIHYDROFOLATE REDUCTASE"/>
    <property type="match status" value="1"/>
</dbReference>
<dbReference type="SUPFAM" id="SSF53597">
    <property type="entry name" value="Dihydrofolate reductase-like"/>
    <property type="match status" value="1"/>
</dbReference>
<dbReference type="GO" id="GO:0046655">
    <property type="term" value="P:folic acid metabolic process"/>
    <property type="evidence" value="ECO:0007669"/>
    <property type="project" value="TreeGrafter"/>
</dbReference>
<organism evidence="8 9">
    <name type="scientific">Halorubrum distributum</name>
    <dbReference type="NCBI Taxonomy" id="29283"/>
    <lineage>
        <taxon>Archaea</taxon>
        <taxon>Methanobacteriati</taxon>
        <taxon>Methanobacteriota</taxon>
        <taxon>Stenosarchaea group</taxon>
        <taxon>Halobacteria</taxon>
        <taxon>Halobacteriales</taxon>
        <taxon>Haloferacaceae</taxon>
        <taxon>Halorubrum</taxon>
        <taxon>Halorubrum distributum group</taxon>
    </lineage>
</organism>
<evidence type="ECO:0000259" key="7">
    <source>
        <dbReference type="PROSITE" id="PS51330"/>
    </source>
</evidence>
<comment type="caution">
    <text evidence="8">The sequence shown here is derived from an EMBL/GenBank/DDBJ whole genome shotgun (WGS) entry which is preliminary data.</text>
</comment>
<reference evidence="8 9" key="1">
    <citation type="submission" date="2019-11" db="EMBL/GenBank/DDBJ databases">
        <title>Genome sequences of 17 halophilic strains isolated from different environments.</title>
        <authorList>
            <person name="Furrow R.E."/>
        </authorList>
    </citation>
    <scope>NUCLEOTIDE SEQUENCE [LARGE SCALE GENOMIC DNA]</scope>
    <source>
        <strain evidence="8 9">22517_05_Cabo</strain>
    </source>
</reference>
<name>A0A6B1I9S4_9EURY</name>
<dbReference type="InterPro" id="IPR001796">
    <property type="entry name" value="DHFR_dom"/>
</dbReference>
<evidence type="ECO:0000256" key="1">
    <source>
        <dbReference type="ARBA" id="ARBA00004903"/>
    </source>
</evidence>
<keyword evidence="3" id="KW-0554">One-carbon metabolism</keyword>
<gene>
    <name evidence="8" type="ORF">GLW36_13340</name>
</gene>
<dbReference type="GO" id="GO:0050661">
    <property type="term" value="F:NADP binding"/>
    <property type="evidence" value="ECO:0007669"/>
    <property type="project" value="InterPro"/>
</dbReference>
<dbReference type="GO" id="GO:0046654">
    <property type="term" value="P:tetrahydrofolate biosynthetic process"/>
    <property type="evidence" value="ECO:0007669"/>
    <property type="project" value="InterPro"/>
</dbReference>
<evidence type="ECO:0000313" key="8">
    <source>
        <dbReference type="EMBL" id="MYL17622.1"/>
    </source>
</evidence>
<dbReference type="Proteomes" id="UP000460194">
    <property type="component" value="Unassembled WGS sequence"/>
</dbReference>
<dbReference type="PROSITE" id="PS51330">
    <property type="entry name" value="DHFR_2"/>
    <property type="match status" value="1"/>
</dbReference>
<dbReference type="InterPro" id="IPR012259">
    <property type="entry name" value="DHFR"/>
</dbReference>
<evidence type="ECO:0000256" key="3">
    <source>
        <dbReference type="ARBA" id="ARBA00022563"/>
    </source>
</evidence>
<keyword evidence="5" id="KW-0560">Oxidoreductase</keyword>
<dbReference type="InterPro" id="IPR024072">
    <property type="entry name" value="DHFR-like_dom_sf"/>
</dbReference>
<dbReference type="GO" id="GO:0006730">
    <property type="term" value="P:one-carbon metabolic process"/>
    <property type="evidence" value="ECO:0007669"/>
    <property type="project" value="UniProtKB-KW"/>
</dbReference>
<dbReference type="RefSeq" id="WP_321169736.1">
    <property type="nucleotide sequence ID" value="NZ_WMEO01000026.1"/>
</dbReference>
<dbReference type="GO" id="GO:0004146">
    <property type="term" value="F:dihydrofolate reductase activity"/>
    <property type="evidence" value="ECO:0007669"/>
    <property type="project" value="UniProtKB-EC"/>
</dbReference>
<proteinExistence type="predicted"/>
<evidence type="ECO:0000256" key="6">
    <source>
        <dbReference type="SAM" id="MobiDB-lite"/>
    </source>
</evidence>
<accession>A0A6B1I9S4</accession>
<dbReference type="AlphaFoldDB" id="A0A6B1I9S4"/>
<feature type="domain" description="DHFR" evidence="7">
    <location>
        <begin position="2"/>
        <end position="216"/>
    </location>
</feature>
<dbReference type="CDD" id="cd00209">
    <property type="entry name" value="DHFR"/>
    <property type="match status" value="1"/>
</dbReference>
<evidence type="ECO:0000256" key="4">
    <source>
        <dbReference type="ARBA" id="ARBA00022857"/>
    </source>
</evidence>
<dbReference type="EMBL" id="WMEO01000026">
    <property type="protein sequence ID" value="MYL17622.1"/>
    <property type="molecule type" value="Genomic_DNA"/>
</dbReference>
<dbReference type="Gene3D" id="3.40.430.10">
    <property type="entry name" value="Dihydrofolate Reductase, subunit A"/>
    <property type="match status" value="1"/>
</dbReference>
<protein>
    <recommendedName>
        <fullName evidence="2">dihydrofolate reductase</fullName>
        <ecNumber evidence="2">1.5.1.3</ecNumber>
    </recommendedName>
</protein>
<dbReference type="GO" id="GO:0046452">
    <property type="term" value="P:dihydrofolate metabolic process"/>
    <property type="evidence" value="ECO:0007669"/>
    <property type="project" value="TreeGrafter"/>
</dbReference>
<dbReference type="GO" id="GO:0005829">
    <property type="term" value="C:cytosol"/>
    <property type="evidence" value="ECO:0007669"/>
    <property type="project" value="TreeGrafter"/>
</dbReference>
<evidence type="ECO:0000256" key="5">
    <source>
        <dbReference type="ARBA" id="ARBA00023002"/>
    </source>
</evidence>
<dbReference type="Pfam" id="PF00186">
    <property type="entry name" value="DHFR_1"/>
    <property type="match status" value="2"/>
</dbReference>
<dbReference type="EC" id="1.5.1.3" evidence="2"/>
<evidence type="ECO:0000313" key="9">
    <source>
        <dbReference type="Proteomes" id="UP000460194"/>
    </source>
</evidence>
<feature type="region of interest" description="Disordered" evidence="6">
    <location>
        <begin position="122"/>
        <end position="147"/>
    </location>
</feature>
<dbReference type="PANTHER" id="PTHR48069:SF3">
    <property type="entry name" value="DIHYDROFOLATE REDUCTASE"/>
    <property type="match status" value="1"/>
</dbReference>